<name>A0A845QG01_9HYPH</name>
<keyword evidence="13" id="KW-0902">Two-component regulatory system</keyword>
<comment type="caution">
    <text evidence="18">The sequence shown here is derived from an EMBL/GenBank/DDBJ whole genome shotgun (WGS) entry which is preliminary data.</text>
</comment>
<feature type="domain" description="HAMP" evidence="17">
    <location>
        <begin position="201"/>
        <end position="253"/>
    </location>
</feature>
<proteinExistence type="predicted"/>
<keyword evidence="11" id="KW-0067">ATP-binding</keyword>
<feature type="domain" description="Histidine kinase" evidence="16">
    <location>
        <begin position="261"/>
        <end position="457"/>
    </location>
</feature>
<dbReference type="OrthoDB" id="9804645at2"/>
<evidence type="ECO:0000256" key="5">
    <source>
        <dbReference type="ARBA" id="ARBA00022519"/>
    </source>
</evidence>
<keyword evidence="14 15" id="KW-0472">Membrane</keyword>
<feature type="transmembrane region" description="Helical" evidence="15">
    <location>
        <begin position="37"/>
        <end position="56"/>
    </location>
</feature>
<feature type="transmembrane region" description="Helical" evidence="15">
    <location>
        <begin position="180"/>
        <end position="200"/>
    </location>
</feature>
<dbReference type="PROSITE" id="PS50885">
    <property type="entry name" value="HAMP"/>
    <property type="match status" value="1"/>
</dbReference>
<dbReference type="InterPro" id="IPR050980">
    <property type="entry name" value="2C_sensor_his_kinase"/>
</dbReference>
<evidence type="ECO:0000256" key="2">
    <source>
        <dbReference type="ARBA" id="ARBA00004429"/>
    </source>
</evidence>
<evidence type="ECO:0000256" key="9">
    <source>
        <dbReference type="ARBA" id="ARBA00022741"/>
    </source>
</evidence>
<dbReference type="InterPro" id="IPR004358">
    <property type="entry name" value="Sig_transdc_His_kin-like_C"/>
</dbReference>
<evidence type="ECO:0000256" key="8">
    <source>
        <dbReference type="ARBA" id="ARBA00022692"/>
    </source>
</evidence>
<dbReference type="SUPFAM" id="SSF47384">
    <property type="entry name" value="Homodimeric domain of signal transducing histidine kinase"/>
    <property type="match status" value="1"/>
</dbReference>
<accession>A0A845QG01</accession>
<dbReference type="RefSeq" id="WP_160589007.1">
    <property type="nucleotide sequence ID" value="NZ_BMHN01000001.1"/>
</dbReference>
<dbReference type="SMART" id="SM00304">
    <property type="entry name" value="HAMP"/>
    <property type="match status" value="1"/>
</dbReference>
<dbReference type="PANTHER" id="PTHR44936:SF5">
    <property type="entry name" value="SENSOR HISTIDINE KINASE ENVZ"/>
    <property type="match status" value="1"/>
</dbReference>
<evidence type="ECO:0000256" key="11">
    <source>
        <dbReference type="ARBA" id="ARBA00022840"/>
    </source>
</evidence>
<comment type="subcellular location">
    <subcellularLocation>
        <location evidence="2">Cell inner membrane</location>
        <topology evidence="2">Multi-pass membrane protein</topology>
    </subcellularLocation>
</comment>
<dbReference type="EMBL" id="WXYQ01000013">
    <property type="protein sequence ID" value="NBG97028.1"/>
    <property type="molecule type" value="Genomic_DNA"/>
</dbReference>
<comment type="catalytic activity">
    <reaction evidence="1">
        <text>ATP + protein L-histidine = ADP + protein N-phospho-L-histidine.</text>
        <dbReference type="EC" id="2.7.13.3"/>
    </reaction>
</comment>
<dbReference type="Pfam" id="PF02518">
    <property type="entry name" value="HATPase_c"/>
    <property type="match status" value="1"/>
</dbReference>
<dbReference type="PANTHER" id="PTHR44936">
    <property type="entry name" value="SENSOR PROTEIN CREC"/>
    <property type="match status" value="1"/>
</dbReference>
<dbReference type="InterPro" id="IPR003660">
    <property type="entry name" value="HAMP_dom"/>
</dbReference>
<evidence type="ECO:0000256" key="14">
    <source>
        <dbReference type="ARBA" id="ARBA00023136"/>
    </source>
</evidence>
<dbReference type="EC" id="2.7.13.3" evidence="3"/>
<keyword evidence="6" id="KW-0597">Phosphoprotein</keyword>
<dbReference type="InterPro" id="IPR036097">
    <property type="entry name" value="HisK_dim/P_sf"/>
</dbReference>
<evidence type="ECO:0000256" key="13">
    <source>
        <dbReference type="ARBA" id="ARBA00023012"/>
    </source>
</evidence>
<dbReference type="GeneID" id="300653925"/>
<keyword evidence="4" id="KW-1003">Cell membrane</keyword>
<dbReference type="GO" id="GO:0000155">
    <property type="term" value="F:phosphorelay sensor kinase activity"/>
    <property type="evidence" value="ECO:0007669"/>
    <property type="project" value="InterPro"/>
</dbReference>
<organism evidence="18 19">
    <name type="scientific">Pyruvatibacter mobilis</name>
    <dbReference type="NCBI Taxonomy" id="1712261"/>
    <lineage>
        <taxon>Bacteria</taxon>
        <taxon>Pseudomonadati</taxon>
        <taxon>Pseudomonadota</taxon>
        <taxon>Alphaproteobacteria</taxon>
        <taxon>Hyphomicrobiales</taxon>
        <taxon>Parvibaculaceae</taxon>
        <taxon>Pyruvatibacter</taxon>
    </lineage>
</organism>
<evidence type="ECO:0000313" key="18">
    <source>
        <dbReference type="EMBL" id="NBG97028.1"/>
    </source>
</evidence>
<dbReference type="InterPro" id="IPR036890">
    <property type="entry name" value="HATPase_C_sf"/>
</dbReference>
<evidence type="ECO:0000256" key="1">
    <source>
        <dbReference type="ARBA" id="ARBA00000085"/>
    </source>
</evidence>
<dbReference type="InterPro" id="IPR003661">
    <property type="entry name" value="HisK_dim/P_dom"/>
</dbReference>
<keyword evidence="19" id="KW-1185">Reference proteome</keyword>
<keyword evidence="5" id="KW-0997">Cell inner membrane</keyword>
<dbReference type="Gene3D" id="3.30.565.10">
    <property type="entry name" value="Histidine kinase-like ATPase, C-terminal domain"/>
    <property type="match status" value="1"/>
</dbReference>
<sequence length="457" mass="51002">MADTTIHRTPARRFLAAIDPSILIKDWTPRGLFGRSLIIVVAPMLLLQIVATSVFLDRHWEKVTRGLAYMAANDMALIMRLYDDISDDADYADFVDRIGSTIEVQIAIWPGESLPPKVEPGWFPFLHDTLETEMQSRFDRPVWVDTVTYEKYVDVRVQVPEGVVRALFLRSRVSATNSHIFLSWMAGTSLILLVVAILFLRGQVRPIQRLAQAAEAFGLGRDMPNFKPSGATEVRRAAQALIVMRDRLARQIQQRTAMLAGVSHDLKTPLTRFKLQLAMMGDDPDIKELQDDVVEMQRLLDEYLDFARGQGGETAREVELEDFLEDVRVNAARKGTDIELVIDGPMPIRARPHALKRCITNLVENAAGHADHVRLAALRRGAMVEITVDDDGPGIPADQMEDAFRPFHRLDESRNQNRSGSGLGLAIARDVARGHGGDILLLESPLGGLRALVQIPV</sequence>
<dbReference type="AlphaFoldDB" id="A0A845QG01"/>
<dbReference type="Proteomes" id="UP000470384">
    <property type="component" value="Unassembled WGS sequence"/>
</dbReference>
<protein>
    <recommendedName>
        <fullName evidence="3">histidine kinase</fullName>
        <ecNumber evidence="3">2.7.13.3</ecNumber>
    </recommendedName>
</protein>
<evidence type="ECO:0000259" key="17">
    <source>
        <dbReference type="PROSITE" id="PS50885"/>
    </source>
</evidence>
<dbReference type="InterPro" id="IPR003594">
    <property type="entry name" value="HATPase_dom"/>
</dbReference>
<evidence type="ECO:0000256" key="15">
    <source>
        <dbReference type="SAM" id="Phobius"/>
    </source>
</evidence>
<dbReference type="GO" id="GO:0005524">
    <property type="term" value="F:ATP binding"/>
    <property type="evidence" value="ECO:0007669"/>
    <property type="project" value="UniProtKB-KW"/>
</dbReference>
<dbReference type="InterPro" id="IPR005467">
    <property type="entry name" value="His_kinase_dom"/>
</dbReference>
<evidence type="ECO:0000256" key="7">
    <source>
        <dbReference type="ARBA" id="ARBA00022679"/>
    </source>
</evidence>
<evidence type="ECO:0000256" key="3">
    <source>
        <dbReference type="ARBA" id="ARBA00012438"/>
    </source>
</evidence>
<gene>
    <name evidence="18" type="ORF">GTQ45_14920</name>
</gene>
<dbReference type="CDD" id="cd00082">
    <property type="entry name" value="HisKA"/>
    <property type="match status" value="1"/>
</dbReference>
<evidence type="ECO:0000313" key="19">
    <source>
        <dbReference type="Proteomes" id="UP000470384"/>
    </source>
</evidence>
<keyword evidence="7" id="KW-0808">Transferase</keyword>
<dbReference type="Pfam" id="PF00672">
    <property type="entry name" value="HAMP"/>
    <property type="match status" value="1"/>
</dbReference>
<dbReference type="Gene3D" id="1.10.287.130">
    <property type="match status" value="1"/>
</dbReference>
<keyword evidence="12 15" id="KW-1133">Transmembrane helix</keyword>
<dbReference type="GO" id="GO:0005886">
    <property type="term" value="C:plasma membrane"/>
    <property type="evidence" value="ECO:0007669"/>
    <property type="project" value="UniProtKB-SubCell"/>
</dbReference>
<dbReference type="SMART" id="SM00387">
    <property type="entry name" value="HATPase_c"/>
    <property type="match status" value="1"/>
</dbReference>
<evidence type="ECO:0000256" key="6">
    <source>
        <dbReference type="ARBA" id="ARBA00022553"/>
    </source>
</evidence>
<dbReference type="SUPFAM" id="SSF55874">
    <property type="entry name" value="ATPase domain of HSP90 chaperone/DNA topoisomerase II/histidine kinase"/>
    <property type="match status" value="1"/>
</dbReference>
<dbReference type="Pfam" id="PF00512">
    <property type="entry name" value="HisKA"/>
    <property type="match status" value="1"/>
</dbReference>
<evidence type="ECO:0000256" key="4">
    <source>
        <dbReference type="ARBA" id="ARBA00022475"/>
    </source>
</evidence>
<evidence type="ECO:0000256" key="12">
    <source>
        <dbReference type="ARBA" id="ARBA00022989"/>
    </source>
</evidence>
<dbReference type="PRINTS" id="PR00344">
    <property type="entry name" value="BCTRLSENSOR"/>
</dbReference>
<reference evidence="18 19" key="1">
    <citation type="journal article" date="2016" name="Int. J. Syst. Evol. Microbiol.">
        <title>Pyruvatibacter mobilis gen. nov., sp. nov., a marine bacterium from the culture broth of Picochlorum sp. 122.</title>
        <authorList>
            <person name="Wang G."/>
            <person name="Tang M."/>
            <person name="Wu H."/>
            <person name="Dai S."/>
            <person name="Li T."/>
            <person name="Chen C."/>
            <person name="He H."/>
            <person name="Fan J."/>
            <person name="Xiang W."/>
            <person name="Li X."/>
        </authorList>
    </citation>
    <scope>NUCLEOTIDE SEQUENCE [LARGE SCALE GENOMIC DNA]</scope>
    <source>
        <strain evidence="18 19">GYP-11</strain>
    </source>
</reference>
<keyword evidence="10" id="KW-0418">Kinase</keyword>
<dbReference type="SMART" id="SM00388">
    <property type="entry name" value="HisKA"/>
    <property type="match status" value="1"/>
</dbReference>
<evidence type="ECO:0000259" key="16">
    <source>
        <dbReference type="PROSITE" id="PS50109"/>
    </source>
</evidence>
<keyword evidence="9" id="KW-0547">Nucleotide-binding</keyword>
<keyword evidence="8 15" id="KW-0812">Transmembrane</keyword>
<dbReference type="PROSITE" id="PS50109">
    <property type="entry name" value="HIS_KIN"/>
    <property type="match status" value="1"/>
</dbReference>
<evidence type="ECO:0000256" key="10">
    <source>
        <dbReference type="ARBA" id="ARBA00022777"/>
    </source>
</evidence>